<comment type="caution">
    <text evidence="3">The sequence shown here is derived from an EMBL/GenBank/DDBJ whole genome shotgun (WGS) entry which is preliminary data.</text>
</comment>
<keyword evidence="4" id="KW-1185">Reference proteome</keyword>
<keyword evidence="2" id="KW-0732">Signal</keyword>
<dbReference type="Proteomes" id="UP000252387">
    <property type="component" value="Unassembled WGS sequence"/>
</dbReference>
<dbReference type="EMBL" id="QFWQ01000002">
    <property type="protein sequence ID" value="RCS31481.1"/>
    <property type="molecule type" value="Genomic_DNA"/>
</dbReference>
<gene>
    <name evidence="3" type="ORF">DEO45_02055</name>
</gene>
<protein>
    <submittedName>
        <fullName evidence="3">Uncharacterized protein</fullName>
    </submittedName>
</protein>
<reference evidence="3 4" key="1">
    <citation type="submission" date="2018-05" db="EMBL/GenBank/DDBJ databases">
        <title>Draft genome sequence of Rhodanobacter denitrificans Yn1 isolated from gold copper mine.</title>
        <authorList>
            <person name="Yang N."/>
            <person name="Mazhar H.S."/>
            <person name="Rensing C."/>
        </authorList>
    </citation>
    <scope>NUCLEOTIDE SEQUENCE [LARGE SCALE GENOMIC DNA]</scope>
    <source>
        <strain evidence="3 4">Yn1</strain>
    </source>
</reference>
<feature type="region of interest" description="Disordered" evidence="1">
    <location>
        <begin position="268"/>
        <end position="297"/>
    </location>
</feature>
<accession>A0A368KHU1</accession>
<dbReference type="AlphaFoldDB" id="A0A368KHU1"/>
<evidence type="ECO:0000256" key="1">
    <source>
        <dbReference type="SAM" id="MobiDB-lite"/>
    </source>
</evidence>
<evidence type="ECO:0000313" key="3">
    <source>
        <dbReference type="EMBL" id="RCS31481.1"/>
    </source>
</evidence>
<dbReference type="RefSeq" id="WP_114340665.1">
    <property type="nucleotide sequence ID" value="NZ_QFWQ01000002.1"/>
</dbReference>
<evidence type="ECO:0000313" key="4">
    <source>
        <dbReference type="Proteomes" id="UP000252387"/>
    </source>
</evidence>
<feature type="chain" id="PRO_5016950632" evidence="2">
    <location>
        <begin position="20"/>
        <end position="297"/>
    </location>
</feature>
<sequence length="297" mass="30879">MRRLSALLLFLLLPFAAAGQSVGADSATAQQLLARPTGQVSATGAVVPLWRGTDGQLLTLKADRSTGGEALGRNAQLAPRVVDATGVTTTGLQYGLGPQLQAHAEISELSWANSNLRVLDSEVGATFDAGRYSVGVSVGASKTPDNNAVLPRVLPGVDGLSDFDSSSQLKAHGRLALGSKSGIDVGASVGRVHLLPGNLLGINTLDQKALSFGVDHGPLSGVLIGRTMQPQAGIPGSLNADRRWNSIDLGVTWRLPWRGSLSVGAQNLWSSGTPANTPAGPEPDQSRTPYVQYHQDL</sequence>
<evidence type="ECO:0000256" key="2">
    <source>
        <dbReference type="SAM" id="SignalP"/>
    </source>
</evidence>
<organism evidence="3 4">
    <name type="scientific">Rhodanobacter denitrificans</name>
    <dbReference type="NCBI Taxonomy" id="666685"/>
    <lineage>
        <taxon>Bacteria</taxon>
        <taxon>Pseudomonadati</taxon>
        <taxon>Pseudomonadota</taxon>
        <taxon>Gammaproteobacteria</taxon>
        <taxon>Lysobacterales</taxon>
        <taxon>Rhodanobacteraceae</taxon>
        <taxon>Rhodanobacter</taxon>
    </lineage>
</organism>
<proteinExistence type="predicted"/>
<feature type="signal peptide" evidence="2">
    <location>
        <begin position="1"/>
        <end position="19"/>
    </location>
</feature>
<dbReference type="OrthoDB" id="5939597at2"/>
<name>A0A368KHU1_9GAMM</name>